<dbReference type="InterPro" id="IPR015946">
    <property type="entry name" value="KH_dom-like_a/b"/>
</dbReference>
<dbReference type="Gene3D" id="3.30.300.20">
    <property type="match status" value="1"/>
</dbReference>
<dbReference type="PANTHER" id="PTHR35368:SF1">
    <property type="entry name" value="HYDROPEROXIDE REDUCTASE"/>
    <property type="match status" value="1"/>
</dbReference>
<dbReference type="PANTHER" id="PTHR35368">
    <property type="entry name" value="HYDROPEROXIDE REDUCTASE"/>
    <property type="match status" value="1"/>
</dbReference>
<dbReference type="InterPro" id="IPR052924">
    <property type="entry name" value="OsmC/Ohr_hydroprdx_reductase"/>
</dbReference>
<dbReference type="EMBL" id="JXTH01000046">
    <property type="protein sequence ID" value="KIQ93774.1"/>
    <property type="molecule type" value="Genomic_DNA"/>
</dbReference>
<dbReference type="InterPro" id="IPR003718">
    <property type="entry name" value="OsmC/Ohr_fam"/>
</dbReference>
<dbReference type="InterPro" id="IPR036102">
    <property type="entry name" value="OsmC/Ohrsf"/>
</dbReference>
<gene>
    <name evidence="1" type="ORF">LH47_02163</name>
</gene>
<protein>
    <submittedName>
        <fullName evidence="1">Peroxiredoxin, subfamily</fullName>
    </submittedName>
</protein>
<proteinExistence type="predicted"/>
<evidence type="ECO:0000313" key="1">
    <source>
        <dbReference type="EMBL" id="KIQ93774.1"/>
    </source>
</evidence>
<accession>A0A0D0QW90</accession>
<dbReference type="PATRIC" id="fig|404937.3.peg.2301"/>
<dbReference type="SUPFAM" id="SSF82784">
    <property type="entry name" value="OsmC-like"/>
    <property type="match status" value="1"/>
</dbReference>
<dbReference type="Pfam" id="PF02566">
    <property type="entry name" value="OsmC"/>
    <property type="match status" value="1"/>
</dbReference>
<organism evidence="1 2">
    <name type="scientific">Anoxybacillus thermarum</name>
    <dbReference type="NCBI Taxonomy" id="404937"/>
    <lineage>
        <taxon>Bacteria</taxon>
        <taxon>Bacillati</taxon>
        <taxon>Bacillota</taxon>
        <taxon>Bacilli</taxon>
        <taxon>Bacillales</taxon>
        <taxon>Anoxybacillaceae</taxon>
        <taxon>Anoxybacillus</taxon>
    </lineage>
</organism>
<evidence type="ECO:0000313" key="2">
    <source>
        <dbReference type="Proteomes" id="UP000032102"/>
    </source>
</evidence>
<keyword evidence="2" id="KW-1185">Reference proteome</keyword>
<name>A0A0D0QW90_9BACL</name>
<comment type="caution">
    <text evidence="1">The sequence shown here is derived from an EMBL/GenBank/DDBJ whole genome shotgun (WGS) entry which is preliminary data.</text>
</comment>
<reference evidence="1 2" key="1">
    <citation type="submission" date="2015-01" db="EMBL/GenBank/DDBJ databases">
        <title>Draft genome of Anoxybacillus thermarum strain AF/04.</title>
        <authorList>
            <person name="Poli A."/>
            <person name="Nicolaus B."/>
            <person name="Chan K.-G."/>
            <person name="Kahar U.M."/>
            <person name="Yaakob A.S."/>
            <person name="Chan C.S."/>
            <person name="Goh K.M."/>
        </authorList>
    </citation>
    <scope>NUCLEOTIDE SEQUENCE [LARGE SCALE GENOMIC DNA]</scope>
    <source>
        <strain evidence="1 2">AF/04</strain>
    </source>
</reference>
<dbReference type="Proteomes" id="UP000032102">
    <property type="component" value="Unassembled WGS sequence"/>
</dbReference>
<sequence length="146" mass="16371">MVNKMTFIVQATTEGMTTRAKAGKHEFVIDEAKQMGGQDLGANPLQMLLGALAACENVTARVVARETNFDLQDMTITVKGQFDPRGFMGDSSIRPYFEQVFVEVVVKTEESEERIQQLKEKVEARCPVYTLLKSAGVQMNDQWYKA</sequence>
<dbReference type="AlphaFoldDB" id="A0A0D0QW90"/>